<dbReference type="InterPro" id="IPR019533">
    <property type="entry name" value="Peptidase_S26"/>
</dbReference>
<proteinExistence type="predicted"/>
<comment type="caution">
    <text evidence="3">The sequence shown here is derived from an EMBL/GenBank/DDBJ whole genome shotgun (WGS) entry which is preliminary data.</text>
</comment>
<evidence type="ECO:0000313" key="4">
    <source>
        <dbReference type="Proteomes" id="UP001596135"/>
    </source>
</evidence>
<evidence type="ECO:0000256" key="1">
    <source>
        <dbReference type="SAM" id="MobiDB-lite"/>
    </source>
</evidence>
<keyword evidence="4" id="KW-1185">Reference proteome</keyword>
<evidence type="ECO:0008006" key="5">
    <source>
        <dbReference type="Google" id="ProtNLM"/>
    </source>
</evidence>
<evidence type="ECO:0000256" key="2">
    <source>
        <dbReference type="SAM" id="Phobius"/>
    </source>
</evidence>
<dbReference type="Proteomes" id="UP001596135">
    <property type="component" value="Unassembled WGS sequence"/>
</dbReference>
<accession>A0ABW1LR56</accession>
<feature type="transmembrane region" description="Helical" evidence="2">
    <location>
        <begin position="18"/>
        <end position="40"/>
    </location>
</feature>
<gene>
    <name evidence="3" type="ORF">ACFPYL_22500</name>
</gene>
<evidence type="ECO:0000313" key="3">
    <source>
        <dbReference type="EMBL" id="MFC6045870.1"/>
    </source>
</evidence>
<name>A0ABW1LR56_9ACTN</name>
<dbReference type="EMBL" id="JBHSRJ010000009">
    <property type="protein sequence ID" value="MFC6045870.1"/>
    <property type="molecule type" value="Genomic_DNA"/>
</dbReference>
<reference evidence="4" key="1">
    <citation type="journal article" date="2019" name="Int. J. Syst. Evol. Microbiol.">
        <title>The Global Catalogue of Microorganisms (GCM) 10K type strain sequencing project: providing services to taxonomists for standard genome sequencing and annotation.</title>
        <authorList>
            <consortium name="The Broad Institute Genomics Platform"/>
            <consortium name="The Broad Institute Genome Sequencing Center for Infectious Disease"/>
            <person name="Wu L."/>
            <person name="Ma J."/>
        </authorList>
    </citation>
    <scope>NUCLEOTIDE SEQUENCE [LARGE SCALE GENOMIC DNA]</scope>
    <source>
        <strain evidence="4">CCUG 54522</strain>
    </source>
</reference>
<protein>
    <recommendedName>
        <fullName evidence="5">Signal peptidase I</fullName>
    </recommendedName>
</protein>
<keyword evidence="2" id="KW-0812">Transmembrane</keyword>
<dbReference type="RefSeq" id="WP_379159848.1">
    <property type="nucleotide sequence ID" value="NZ_JBHSRJ010000009.1"/>
</dbReference>
<keyword evidence="2" id="KW-0472">Membrane</keyword>
<organism evidence="3 4">
    <name type="scientific">Nocardioides hankookensis</name>
    <dbReference type="NCBI Taxonomy" id="443157"/>
    <lineage>
        <taxon>Bacteria</taxon>
        <taxon>Bacillati</taxon>
        <taxon>Actinomycetota</taxon>
        <taxon>Actinomycetes</taxon>
        <taxon>Propionibacteriales</taxon>
        <taxon>Nocardioidaceae</taxon>
        <taxon>Nocardioides</taxon>
    </lineage>
</organism>
<keyword evidence="2" id="KW-1133">Transmembrane helix</keyword>
<feature type="transmembrane region" description="Helical" evidence="2">
    <location>
        <begin position="136"/>
        <end position="161"/>
    </location>
</feature>
<dbReference type="CDD" id="cd06530">
    <property type="entry name" value="S26_SPase_I"/>
    <property type="match status" value="1"/>
</dbReference>
<sequence length="194" mass="20964">MEIETAARLPAPTPWRRLVLFVVLLGPVTLLVLLPVGLGLERYVMTGSSMDGSIGRGSIAFERVVPVSDLRVGDVITYPHPDGSDQDALVTHRVVAIDRGAIRTQGDALDTPDPWVLHPDGPTISRVEFAVPWVGWAYLVLFHPEGWLLTAAFAAALALLLSRRLRHAPAAPSVADPSEAADAGRAVWTREAKR</sequence>
<feature type="region of interest" description="Disordered" evidence="1">
    <location>
        <begin position="172"/>
        <end position="194"/>
    </location>
</feature>